<evidence type="ECO:0000313" key="7">
    <source>
        <dbReference type="EMBL" id="VFJ93309.1"/>
    </source>
</evidence>
<feature type="domain" description="Carbohydrate kinase PfkB" evidence="6">
    <location>
        <begin position="24"/>
        <end position="298"/>
    </location>
</feature>
<dbReference type="InterPro" id="IPR029056">
    <property type="entry name" value="Ribokinase-like"/>
</dbReference>
<evidence type="ECO:0000256" key="2">
    <source>
        <dbReference type="ARBA" id="ARBA00022679"/>
    </source>
</evidence>
<keyword evidence="3" id="KW-0547">Nucleotide-binding</keyword>
<name>A0A450UL96_9GAMM</name>
<accession>A0A450UL96</accession>
<evidence type="ECO:0000256" key="3">
    <source>
        <dbReference type="ARBA" id="ARBA00022741"/>
    </source>
</evidence>
<proteinExistence type="inferred from homology"/>
<keyword evidence="4 7" id="KW-0418">Kinase</keyword>
<dbReference type="Gene3D" id="3.40.1190.20">
    <property type="match status" value="1"/>
</dbReference>
<dbReference type="SUPFAM" id="SSF53613">
    <property type="entry name" value="Ribokinase-like"/>
    <property type="match status" value="1"/>
</dbReference>
<evidence type="ECO:0000256" key="5">
    <source>
        <dbReference type="ARBA" id="ARBA00022840"/>
    </source>
</evidence>
<dbReference type="InterPro" id="IPR011611">
    <property type="entry name" value="PfkB_dom"/>
</dbReference>
<dbReference type="GO" id="GO:0005524">
    <property type="term" value="F:ATP binding"/>
    <property type="evidence" value="ECO:0007669"/>
    <property type="project" value="UniProtKB-KW"/>
</dbReference>
<reference evidence="7" key="1">
    <citation type="submission" date="2019-02" db="EMBL/GenBank/DDBJ databases">
        <authorList>
            <person name="Gruber-Vodicka R. H."/>
            <person name="Seah K. B. B."/>
        </authorList>
    </citation>
    <scope>NUCLEOTIDE SEQUENCE</scope>
    <source>
        <strain evidence="8">BECK_M6</strain>
        <strain evidence="7">BECK_M7</strain>
    </source>
</reference>
<dbReference type="InterPro" id="IPR050306">
    <property type="entry name" value="PfkB_Carbo_kinase"/>
</dbReference>
<dbReference type="GO" id="GO:0016301">
    <property type="term" value="F:kinase activity"/>
    <property type="evidence" value="ECO:0007669"/>
    <property type="project" value="UniProtKB-KW"/>
</dbReference>
<dbReference type="Pfam" id="PF00294">
    <property type="entry name" value="PfkB"/>
    <property type="match status" value="1"/>
</dbReference>
<evidence type="ECO:0000256" key="4">
    <source>
        <dbReference type="ARBA" id="ARBA00022777"/>
    </source>
</evidence>
<dbReference type="EMBL" id="CAADFH010000057">
    <property type="protein sequence ID" value="VFJ96248.1"/>
    <property type="molecule type" value="Genomic_DNA"/>
</dbReference>
<keyword evidence="2" id="KW-0808">Transferase</keyword>
<dbReference type="PANTHER" id="PTHR43085:SF1">
    <property type="entry name" value="PSEUDOURIDINE KINASE-RELATED"/>
    <property type="match status" value="1"/>
</dbReference>
<evidence type="ECO:0000256" key="1">
    <source>
        <dbReference type="ARBA" id="ARBA00010688"/>
    </source>
</evidence>
<organism evidence="7">
    <name type="scientific">Candidatus Kentrum sp. LFY</name>
    <dbReference type="NCBI Taxonomy" id="2126342"/>
    <lineage>
        <taxon>Bacteria</taxon>
        <taxon>Pseudomonadati</taxon>
        <taxon>Pseudomonadota</taxon>
        <taxon>Gammaproteobacteria</taxon>
        <taxon>Candidatus Kentrum</taxon>
    </lineage>
</organism>
<dbReference type="PANTHER" id="PTHR43085">
    <property type="entry name" value="HEXOKINASE FAMILY MEMBER"/>
    <property type="match status" value="1"/>
</dbReference>
<evidence type="ECO:0000259" key="6">
    <source>
        <dbReference type="Pfam" id="PF00294"/>
    </source>
</evidence>
<dbReference type="AlphaFoldDB" id="A0A450UL96"/>
<dbReference type="EMBL" id="CAADFF010000044">
    <property type="protein sequence ID" value="VFJ93309.1"/>
    <property type="molecule type" value="Genomic_DNA"/>
</dbReference>
<sequence length="307" mass="33779">MSDRKTSLESHPIILGEVLFDQFPTGETVLGGAPFNVAWHLQGFGAAPILISRVGKDGAGEKARAAMENWGMNCTALQQDSHHPTGTVRISLDSGQPSFHILPDRAYDHIDIMAAKSALKTIVGGHLFYHGTLILRNMPGILDELLADTALPVFVDMNLRDPWWNVSDFPLILKRARWVKVNAAELITIADQLGQRRDNLAETARHLQTTYHIELLIVTRGDRGAVAFHGSGMVLPITPQEADPHHVTDREITDTVGAGDAFSAVVILGLLRGWPLSTIMHKAQSFASRVCRLRGAISLDRDFYRTD</sequence>
<evidence type="ECO:0000313" key="8">
    <source>
        <dbReference type="EMBL" id="VFJ96248.1"/>
    </source>
</evidence>
<gene>
    <name evidence="8" type="ORF">BECKLFY1418A_GA0070994_105711</name>
    <name evidence="7" type="ORF">BECKLFY1418B_GA0070995_104410</name>
</gene>
<keyword evidence="5" id="KW-0067">ATP-binding</keyword>
<protein>
    <submittedName>
        <fullName evidence="7">Fructokinase</fullName>
    </submittedName>
</protein>
<comment type="similarity">
    <text evidence="1">Belongs to the carbohydrate kinase PfkB family.</text>
</comment>